<comment type="subcellular location">
    <subcellularLocation>
        <location evidence="1">Endoplasmic reticulum membrane</location>
        <topology evidence="1">Multi-pass membrane protein</topology>
    </subcellularLocation>
</comment>
<dbReference type="GO" id="GO:0071788">
    <property type="term" value="P:endoplasmic reticulum tubular network maintenance"/>
    <property type="evidence" value="ECO:0007669"/>
    <property type="project" value="UniProtKB-UniRule"/>
</dbReference>
<feature type="non-terminal residue" evidence="5">
    <location>
        <position position="1"/>
    </location>
</feature>
<dbReference type="InterPro" id="IPR019273">
    <property type="entry name" value="Lunapark_Znf"/>
</dbReference>
<keyword evidence="6" id="KW-1185">Reference proteome</keyword>
<gene>
    <name evidence="5" type="ORF">LPJ61_002387</name>
</gene>
<keyword evidence="1" id="KW-1133">Transmembrane helix</keyword>
<proteinExistence type="inferred from homology"/>
<dbReference type="AlphaFoldDB" id="A0A9W7YD70"/>
<feature type="region of interest" description="Disordered" evidence="3">
    <location>
        <begin position="135"/>
        <end position="239"/>
    </location>
</feature>
<comment type="similarity">
    <text evidence="1">Belongs to the lunapark family.</text>
</comment>
<reference evidence="5" key="1">
    <citation type="submission" date="2022-07" db="EMBL/GenBank/DDBJ databases">
        <title>Phylogenomic reconstructions and comparative analyses of Kickxellomycotina fungi.</title>
        <authorList>
            <person name="Reynolds N.K."/>
            <person name="Stajich J.E."/>
            <person name="Barry K."/>
            <person name="Grigoriev I.V."/>
            <person name="Crous P."/>
            <person name="Smith M.E."/>
        </authorList>
    </citation>
    <scope>NUCLEOTIDE SEQUENCE</scope>
    <source>
        <strain evidence="5">BCRC 34381</strain>
    </source>
</reference>
<evidence type="ECO:0000313" key="5">
    <source>
        <dbReference type="EMBL" id="KAJ1731745.1"/>
    </source>
</evidence>
<keyword evidence="1" id="KW-0863">Zinc-finger</keyword>
<feature type="transmembrane region" description="Helical" evidence="1">
    <location>
        <begin position="37"/>
        <end position="56"/>
    </location>
</feature>
<dbReference type="GO" id="GO:0098826">
    <property type="term" value="C:endoplasmic reticulum tubular network membrane"/>
    <property type="evidence" value="ECO:0007669"/>
    <property type="project" value="UniProtKB-UniRule"/>
</dbReference>
<dbReference type="InterPro" id="IPR040115">
    <property type="entry name" value="Lnp"/>
</dbReference>
<dbReference type="PANTHER" id="PTHR22166">
    <property type="entry name" value="ENDOPLASMIC RETICULUM JUNCTION FORMATION PROTEIN LUNAPARK"/>
    <property type="match status" value="1"/>
</dbReference>
<evidence type="ECO:0000313" key="6">
    <source>
        <dbReference type="Proteomes" id="UP001143981"/>
    </source>
</evidence>
<feature type="domain" description="Lunapark zinc ribbon" evidence="4">
    <location>
        <begin position="268"/>
        <end position="320"/>
    </location>
</feature>
<comment type="domain">
    <text evidence="1">The C4-type zinc finger motif is necessary both for its ER three-way tubular junction localization and formation.</text>
</comment>
<evidence type="ECO:0000256" key="1">
    <source>
        <dbReference type="RuleBase" id="RU367073"/>
    </source>
</evidence>
<feature type="coiled-coil region" evidence="2">
    <location>
        <begin position="97"/>
        <end position="128"/>
    </location>
</feature>
<keyword evidence="1" id="KW-0862">Zinc</keyword>
<dbReference type="GO" id="GO:0008270">
    <property type="term" value="F:zinc ion binding"/>
    <property type="evidence" value="ECO:0007669"/>
    <property type="project" value="UniProtKB-KW"/>
</dbReference>
<keyword evidence="1" id="KW-0472">Membrane</keyword>
<dbReference type="Pfam" id="PF10058">
    <property type="entry name" value="Zn_ribbon_10"/>
    <property type="match status" value="1"/>
</dbReference>
<keyword evidence="1" id="KW-0256">Endoplasmic reticulum</keyword>
<dbReference type="Proteomes" id="UP001143981">
    <property type="component" value="Unassembled WGS sequence"/>
</dbReference>
<feature type="compositionally biased region" description="Basic residues" evidence="3">
    <location>
        <begin position="466"/>
        <end position="478"/>
    </location>
</feature>
<dbReference type="OrthoDB" id="1725934at2759"/>
<dbReference type="GO" id="GO:1903373">
    <property type="term" value="P:positive regulation of endoplasmic reticulum tubular network organization"/>
    <property type="evidence" value="ECO:0007669"/>
    <property type="project" value="UniProtKB-UniRule"/>
</dbReference>
<feature type="region of interest" description="Disordered" evidence="3">
    <location>
        <begin position="320"/>
        <end position="478"/>
    </location>
</feature>
<comment type="function">
    <text evidence="1">Plays a role in determining ER morphology.</text>
</comment>
<feature type="compositionally biased region" description="Low complexity" evidence="3">
    <location>
        <begin position="450"/>
        <end position="461"/>
    </location>
</feature>
<feature type="compositionally biased region" description="Polar residues" evidence="3">
    <location>
        <begin position="186"/>
        <end position="211"/>
    </location>
</feature>
<keyword evidence="1" id="KW-0479">Metal-binding</keyword>
<keyword evidence="1" id="KW-0812">Transmembrane</keyword>
<sequence>KEANYEEILSSLVQDIKLAEKQRARAGERMEWCAHNWLFYTGIGWVAYLLGFILHVWPERHGSQASGFLVHATAVATIPAVIYYGNKAIRSMWQRSIRKHDARIARLREELKERLDELKKKTAFDSTKSLIDRFSAGEKTPTANDGGLAARLKSQEAKNRRRTMPNFGMPGSHAAGVPMPQAAAQDPSSVSPLAAKSQQHLRASQQNQQRRLVSLGAHGAAPTGALGAGSRHPAAGPVDPAHQLTEAGVVKVAPRGSALQGTSGQRPWLDKLVDQLVGDVSSGQDKYALICRHCYAHNGLVLEEEIRDIKYSCPKCGKFNPSQRSLSEGADGSRAELETPPAAGDRDSSRAAACALAEHRPDDLSNDDSDEYDDGREEVDEEERPDYGVETEVSGGEEQADSDGDEVSPPSTPSKPNARQAKGKPPQSGDQRSDASTEPATEPATEKEQPQQAAAASPSKADQARQRKRKGAVKIRRA</sequence>
<evidence type="ECO:0000256" key="2">
    <source>
        <dbReference type="SAM" id="Coils"/>
    </source>
</evidence>
<evidence type="ECO:0000259" key="4">
    <source>
        <dbReference type="Pfam" id="PF10058"/>
    </source>
</evidence>
<protein>
    <recommendedName>
        <fullName evidence="1">Endoplasmic reticulum junction formation protein lunapark</fullName>
    </recommendedName>
</protein>
<dbReference type="PANTHER" id="PTHR22166:SF12">
    <property type="entry name" value="ENDOPLASMIC RETICULUM JUNCTION FORMATION PROTEIN LUNAPARK"/>
    <property type="match status" value="1"/>
</dbReference>
<keyword evidence="2" id="KW-0175">Coiled coil</keyword>
<evidence type="ECO:0000256" key="3">
    <source>
        <dbReference type="SAM" id="MobiDB-lite"/>
    </source>
</evidence>
<accession>A0A9W7YD70</accession>
<name>A0A9W7YD70_9FUNG</name>
<organism evidence="5 6">
    <name type="scientific">Coemansia biformis</name>
    <dbReference type="NCBI Taxonomy" id="1286918"/>
    <lineage>
        <taxon>Eukaryota</taxon>
        <taxon>Fungi</taxon>
        <taxon>Fungi incertae sedis</taxon>
        <taxon>Zoopagomycota</taxon>
        <taxon>Kickxellomycotina</taxon>
        <taxon>Kickxellomycetes</taxon>
        <taxon>Kickxellales</taxon>
        <taxon>Kickxellaceae</taxon>
        <taxon>Coemansia</taxon>
    </lineage>
</organism>
<feature type="compositionally biased region" description="Acidic residues" evidence="3">
    <location>
        <begin position="364"/>
        <end position="384"/>
    </location>
</feature>
<dbReference type="EMBL" id="JANBOI010000295">
    <property type="protein sequence ID" value="KAJ1731745.1"/>
    <property type="molecule type" value="Genomic_DNA"/>
</dbReference>
<feature type="transmembrane region" description="Helical" evidence="1">
    <location>
        <begin position="68"/>
        <end position="85"/>
    </location>
</feature>
<comment type="caution">
    <text evidence="5">The sequence shown here is derived from an EMBL/GenBank/DDBJ whole genome shotgun (WGS) entry which is preliminary data.</text>
</comment>